<dbReference type="Proteomes" id="UP000030151">
    <property type="component" value="Unassembled WGS sequence"/>
</dbReference>
<dbReference type="InterPro" id="IPR047092">
    <property type="entry name" value="AFUB_07903/YDR124W-like_hel"/>
</dbReference>
<dbReference type="Pfam" id="PF11001">
    <property type="entry name" value="AFUB_07903_YDR124W_hel"/>
    <property type="match status" value="1"/>
</dbReference>
<organism evidence="3 4">
    <name type="scientific">Metarhizium robertsii</name>
    <dbReference type="NCBI Taxonomy" id="568076"/>
    <lineage>
        <taxon>Eukaryota</taxon>
        <taxon>Fungi</taxon>
        <taxon>Dikarya</taxon>
        <taxon>Ascomycota</taxon>
        <taxon>Pezizomycotina</taxon>
        <taxon>Sordariomycetes</taxon>
        <taxon>Hypocreomycetidae</taxon>
        <taxon>Hypocreales</taxon>
        <taxon>Clavicipitaceae</taxon>
        <taxon>Metarhizium</taxon>
    </lineage>
</organism>
<gene>
    <name evidence="3" type="ORF">X797_003152</name>
</gene>
<dbReference type="EMBL" id="JELW01000003">
    <property type="protein sequence ID" value="EXV03352.1"/>
    <property type="molecule type" value="Genomic_DNA"/>
</dbReference>
<feature type="compositionally biased region" description="Basic residues" evidence="1">
    <location>
        <begin position="209"/>
        <end position="218"/>
    </location>
</feature>
<feature type="domain" description="Subtelomeric hrmA-associated cluster protein AFUB-079030/YDR124W-like helical bundle" evidence="2">
    <location>
        <begin position="238"/>
        <end position="382"/>
    </location>
</feature>
<evidence type="ECO:0000313" key="3">
    <source>
        <dbReference type="EMBL" id="EXV03352.1"/>
    </source>
</evidence>
<feature type="region of interest" description="Disordered" evidence="1">
    <location>
        <begin position="182"/>
        <end position="233"/>
    </location>
</feature>
<dbReference type="eggNOG" id="ENOG502S0ES">
    <property type="taxonomic scope" value="Eukaryota"/>
</dbReference>
<name>A0A0A1UZ97_9HYPO</name>
<dbReference type="PANTHER" id="PTHR36102">
    <property type="entry name" value="CHROMOSOME 10, WHOLE GENOME SHOTGUN SEQUENCE"/>
    <property type="match status" value="1"/>
</dbReference>
<comment type="caution">
    <text evidence="3">The sequence shown here is derived from an EMBL/GenBank/DDBJ whole genome shotgun (WGS) entry which is preliminary data.</text>
</comment>
<proteinExistence type="predicted"/>
<dbReference type="OrthoDB" id="5338458at2759"/>
<dbReference type="AlphaFoldDB" id="A0A0A1UZ97"/>
<evidence type="ECO:0000256" key="1">
    <source>
        <dbReference type="SAM" id="MobiDB-lite"/>
    </source>
</evidence>
<protein>
    <submittedName>
        <fullName evidence="3">DUF2841 domain protein</fullName>
    </submittedName>
</protein>
<evidence type="ECO:0000313" key="4">
    <source>
        <dbReference type="Proteomes" id="UP000030151"/>
    </source>
</evidence>
<accession>A0A0A1UZ97</accession>
<feature type="compositionally biased region" description="Basic and acidic residues" evidence="1">
    <location>
        <begin position="190"/>
        <end position="199"/>
    </location>
</feature>
<dbReference type="PANTHER" id="PTHR36102:SF1">
    <property type="entry name" value="YDR124W-LIKE HELICAL BUNDLE DOMAIN-CONTAINING PROTEIN"/>
    <property type="match status" value="1"/>
</dbReference>
<evidence type="ECO:0000259" key="2">
    <source>
        <dbReference type="Pfam" id="PF11001"/>
    </source>
</evidence>
<dbReference type="InterPro" id="IPR021264">
    <property type="entry name" value="AFUB_079030/YDR124W-like"/>
</dbReference>
<reference evidence="3 4" key="1">
    <citation type="submission" date="2014-02" db="EMBL/GenBank/DDBJ databases">
        <title>The genome sequence of the entomopathogenic fungus Metarhizium robertsii ARSEF 2575.</title>
        <authorList>
            <person name="Giuliano Garisto Donzelli B."/>
            <person name="Roe B.A."/>
            <person name="Macmil S.L."/>
            <person name="Krasnoff S.B."/>
            <person name="Gibson D.M."/>
        </authorList>
    </citation>
    <scope>NUCLEOTIDE SEQUENCE [LARGE SCALE GENOMIC DNA]</scope>
    <source>
        <strain evidence="3 4">ARSEF 2575</strain>
    </source>
</reference>
<feature type="compositionally biased region" description="Basic and acidic residues" evidence="1">
    <location>
        <begin position="1"/>
        <end position="11"/>
    </location>
</feature>
<dbReference type="HOGENOM" id="CLU_021647_0_0_1"/>
<feature type="region of interest" description="Disordered" evidence="1">
    <location>
        <begin position="1"/>
        <end position="28"/>
    </location>
</feature>
<sequence>MVRPLPRDEFPRQPSFQPCFPPTTRHASFSQERYVADAVQRPDSFLQDRYGLDPGDSRYQEPYDLHRRQPPMAIPEALRSQCGIAGKQYFVAVMSEDGEPMTYLSPPQKLDAITIGQFFDKGKFQQVMARVHSGKIKIYATWQKLRDAPHWLDADHTPSSFLVGADPILDNGLQLEDASFSRSGSFGRMRPSDRRRSSIFDDLEGPTRSGRKRPRPRHPINDDDDVPMTVSSRKGIKVGDGDAVWNFYEQRFKNCQQTACKLIAKAWVKAVEPKKQSTHPYTGSDEKAPDWWPKPWGPTKDDKVRHKEPDHLYKRERVHLLAHILRLVIEPNGRQHNDIQKLGLNVKKLEETTAEALSSFFMDNDTNAKKKPYLTEIFKMARQEERFKNGEIDGSTEVYVMAEDKLPENYASENEDGNFPKDEEDHELQRPKANTQHHCAVQTPTTGPGSAQTLHGGHGPFTGELPVRGHSFNPSMLPADIPSQPHTFMDSNGITVTDQTSVTAPSGPLALDMVTSPHDTSRRPSVFSEYASPGGSNMYAQQWQQPQPGSTGPGQGSMYAYTPTQGNPQQPPYIGQGVPMNPNTPFIGGSFEGSPRPEYEANGPPIFRTGDMPHPPVNQSQGYYVPNDGRSGLRVITQVVDGVSRNQMQ</sequence>